<keyword evidence="4" id="KW-0227">DNA damage</keyword>
<gene>
    <name evidence="9" type="ORF">VIBNISOn1_1600009</name>
</gene>
<dbReference type="GO" id="GO:0006310">
    <property type="term" value="P:DNA recombination"/>
    <property type="evidence" value="ECO:0007669"/>
    <property type="project" value="InterPro"/>
</dbReference>
<protein>
    <submittedName>
        <fullName evidence="9">ATP-dependent DNA ligase</fullName>
    </submittedName>
</protein>
<dbReference type="InterPro" id="IPR012310">
    <property type="entry name" value="DNA_ligase_ATP-dep_cent"/>
</dbReference>
<dbReference type="EMBL" id="CAOF01000069">
    <property type="protein sequence ID" value="CCO45864.1"/>
    <property type="molecule type" value="Genomic_DNA"/>
</dbReference>
<name>A0AAV2VN49_9VIBR</name>
<dbReference type="GO" id="GO:0006260">
    <property type="term" value="P:DNA replication"/>
    <property type="evidence" value="ECO:0007669"/>
    <property type="project" value="UniProtKB-KW"/>
</dbReference>
<feature type="domain" description="ATP-dependent DNA ligase family profile" evidence="8">
    <location>
        <begin position="132"/>
        <end position="231"/>
    </location>
</feature>
<comment type="cofactor">
    <cofactor evidence="1">
        <name>a divalent metal cation</name>
        <dbReference type="ChEBI" id="CHEBI:60240"/>
    </cofactor>
</comment>
<organism evidence="9 10">
    <name type="scientific">Vibrio nigripulchritudo SOn1</name>
    <dbReference type="NCBI Taxonomy" id="1238450"/>
    <lineage>
        <taxon>Bacteria</taxon>
        <taxon>Pseudomonadati</taxon>
        <taxon>Pseudomonadota</taxon>
        <taxon>Gammaproteobacteria</taxon>
        <taxon>Vibrionales</taxon>
        <taxon>Vibrionaceae</taxon>
        <taxon>Vibrio</taxon>
    </lineage>
</organism>
<dbReference type="SUPFAM" id="SSF56091">
    <property type="entry name" value="DNA ligase/mRNA capping enzyme, catalytic domain"/>
    <property type="match status" value="1"/>
</dbReference>
<evidence type="ECO:0000256" key="7">
    <source>
        <dbReference type="SAM" id="SignalP"/>
    </source>
</evidence>
<dbReference type="GO" id="GO:0005524">
    <property type="term" value="F:ATP binding"/>
    <property type="evidence" value="ECO:0007669"/>
    <property type="project" value="InterPro"/>
</dbReference>
<evidence type="ECO:0000259" key="8">
    <source>
        <dbReference type="PROSITE" id="PS50160"/>
    </source>
</evidence>
<evidence type="ECO:0000256" key="5">
    <source>
        <dbReference type="ARBA" id="ARBA00023204"/>
    </source>
</evidence>
<dbReference type="InterPro" id="IPR012340">
    <property type="entry name" value="NA-bd_OB-fold"/>
</dbReference>
<accession>A0AAV2VN49</accession>
<evidence type="ECO:0000256" key="4">
    <source>
        <dbReference type="ARBA" id="ARBA00022763"/>
    </source>
</evidence>
<comment type="catalytic activity">
    <reaction evidence="6">
        <text>ATP + (deoxyribonucleotide)n-3'-hydroxyl + 5'-phospho-(deoxyribonucleotide)m = (deoxyribonucleotide)n+m + AMP + diphosphate.</text>
        <dbReference type="EC" id="6.5.1.1"/>
    </reaction>
</comment>
<evidence type="ECO:0000256" key="2">
    <source>
        <dbReference type="ARBA" id="ARBA00022598"/>
    </source>
</evidence>
<dbReference type="PANTHER" id="PTHR47810:SF1">
    <property type="entry name" value="DNA LIGASE B"/>
    <property type="match status" value="1"/>
</dbReference>
<keyword evidence="5" id="KW-0234">DNA repair</keyword>
<evidence type="ECO:0000313" key="9">
    <source>
        <dbReference type="EMBL" id="CCO45864.1"/>
    </source>
</evidence>
<evidence type="ECO:0000256" key="6">
    <source>
        <dbReference type="ARBA" id="ARBA00034003"/>
    </source>
</evidence>
<comment type="caution">
    <text evidence="9">The sequence shown here is derived from an EMBL/GenBank/DDBJ whole genome shotgun (WGS) entry which is preliminary data.</text>
</comment>
<dbReference type="Pfam" id="PF01068">
    <property type="entry name" value="DNA_ligase_A_M"/>
    <property type="match status" value="1"/>
</dbReference>
<feature type="chain" id="PRO_5043618214" evidence="7">
    <location>
        <begin position="22"/>
        <end position="280"/>
    </location>
</feature>
<dbReference type="NCBIfam" id="NF006592">
    <property type="entry name" value="PRK09125.1"/>
    <property type="match status" value="1"/>
</dbReference>
<dbReference type="GO" id="GO:0006281">
    <property type="term" value="P:DNA repair"/>
    <property type="evidence" value="ECO:0007669"/>
    <property type="project" value="UniProtKB-KW"/>
</dbReference>
<dbReference type="Pfam" id="PF14743">
    <property type="entry name" value="DNA_ligase_OB_2"/>
    <property type="match status" value="1"/>
</dbReference>
<dbReference type="SUPFAM" id="SSF50249">
    <property type="entry name" value="Nucleic acid-binding proteins"/>
    <property type="match status" value="1"/>
</dbReference>
<dbReference type="GO" id="GO:0003910">
    <property type="term" value="F:DNA ligase (ATP) activity"/>
    <property type="evidence" value="ECO:0007669"/>
    <property type="project" value="UniProtKB-EC"/>
</dbReference>
<evidence type="ECO:0000256" key="3">
    <source>
        <dbReference type="ARBA" id="ARBA00022705"/>
    </source>
</evidence>
<dbReference type="RefSeq" id="WP_022611191.1">
    <property type="nucleotide sequence ID" value="NZ_LK391965.1"/>
</dbReference>
<dbReference type="InterPro" id="IPR029319">
    <property type="entry name" value="DNA_ligase_OB"/>
</dbReference>
<keyword evidence="3" id="KW-0235">DNA replication</keyword>
<sequence length="280" mass="32212">MKKRILACVIIAALSGTSAIAERPTEHSLLLANEYKSEVNLDEYWVSEKLDGIRVVWDGETLYSRKGTKIHAPVWFIENLPPVMMEGELWAGRGKFHVVQQTVMDKTPSDRAWQDIQFMVFDLPHSAGDYAKRYYDIQNWVQVINQHHVRYVEHHPAGNHSQLMHMLDTIDGNYGEGVMLRKVNQRYRPGRSDDLLKLKKYQDAEATIIGYKPGEGKYHGMLGSYFVRCADGKEFYIGSGLKDSMRKDPLPVGARITYRFNGKTSTGKPRFARFVRERIE</sequence>
<dbReference type="PANTHER" id="PTHR47810">
    <property type="entry name" value="DNA LIGASE"/>
    <property type="match status" value="1"/>
</dbReference>
<dbReference type="PROSITE" id="PS50160">
    <property type="entry name" value="DNA_LIGASE_A3"/>
    <property type="match status" value="1"/>
</dbReference>
<keyword evidence="7" id="KW-0732">Signal</keyword>
<dbReference type="InterPro" id="IPR050326">
    <property type="entry name" value="NAD_dep_DNA_ligaseB"/>
</dbReference>
<keyword evidence="2 9" id="KW-0436">Ligase</keyword>
<dbReference type="Gene3D" id="2.40.50.140">
    <property type="entry name" value="Nucleic acid-binding proteins"/>
    <property type="match status" value="1"/>
</dbReference>
<dbReference type="CDD" id="cd08041">
    <property type="entry name" value="OBF_kDNA_ligase_like"/>
    <property type="match status" value="1"/>
</dbReference>
<reference evidence="9 10" key="1">
    <citation type="journal article" date="2013" name="ISME J.">
        <title>Comparative genomics of pathogenic lineages of Vibrio nigripulchritudo identifies virulence-associated traits.</title>
        <authorList>
            <person name="Goudenege D."/>
            <person name="Labreuche Y."/>
            <person name="Krin E."/>
            <person name="Ansquer D."/>
            <person name="Mangenot S."/>
            <person name="Calteau A."/>
            <person name="Medigue C."/>
            <person name="Mazel D."/>
            <person name="Polz M.F."/>
            <person name="Le Roux F."/>
        </authorList>
    </citation>
    <scope>NUCLEOTIDE SEQUENCE [LARGE SCALE GENOMIC DNA]</scope>
    <source>
        <strain evidence="9 10">SOn1</strain>
    </source>
</reference>
<evidence type="ECO:0000313" key="10">
    <source>
        <dbReference type="Proteomes" id="UP000018211"/>
    </source>
</evidence>
<dbReference type="Gene3D" id="3.30.1490.70">
    <property type="match status" value="1"/>
</dbReference>
<evidence type="ECO:0000256" key="1">
    <source>
        <dbReference type="ARBA" id="ARBA00001968"/>
    </source>
</evidence>
<proteinExistence type="predicted"/>
<dbReference type="Proteomes" id="UP000018211">
    <property type="component" value="Unassembled WGS sequence"/>
</dbReference>
<dbReference type="CDD" id="cd07896">
    <property type="entry name" value="Adenylation_kDNA_ligase_like"/>
    <property type="match status" value="1"/>
</dbReference>
<feature type="signal peptide" evidence="7">
    <location>
        <begin position="1"/>
        <end position="21"/>
    </location>
</feature>
<dbReference type="Gene3D" id="3.30.470.30">
    <property type="entry name" value="DNA ligase/mRNA capping enzyme"/>
    <property type="match status" value="1"/>
</dbReference>
<dbReference type="AlphaFoldDB" id="A0AAV2VN49"/>